<dbReference type="Proteomes" id="UP000274131">
    <property type="component" value="Unassembled WGS sequence"/>
</dbReference>
<sequence length="96" mass="10762">MNTSIISGEEYRVYTVVHRALDMEWLFWSLSTLGGAISAMADYLPSFIDKARLVSFKQLHLASFIGDPVLISRCKLFIALSLAQKNRIKAAADIVR</sequence>
<evidence type="ECO:0000313" key="1">
    <source>
        <dbReference type="EMBL" id="VDD90323.1"/>
    </source>
</evidence>
<gene>
    <name evidence="1" type="ORF">EVEC_LOCUS5074</name>
</gene>
<protein>
    <submittedName>
        <fullName evidence="3">SAM domain-containing protein</fullName>
    </submittedName>
</protein>
<proteinExistence type="predicted"/>
<dbReference type="OrthoDB" id="121932at2759"/>
<reference evidence="3" key="1">
    <citation type="submission" date="2017-02" db="UniProtKB">
        <authorList>
            <consortium name="WormBaseParasite"/>
        </authorList>
    </citation>
    <scope>IDENTIFICATION</scope>
</reference>
<dbReference type="WBParaSite" id="EVEC_0000544301-mRNA-1">
    <property type="protein sequence ID" value="EVEC_0000544301-mRNA-1"/>
    <property type="gene ID" value="EVEC_0000544301"/>
</dbReference>
<dbReference type="Pfam" id="PF16065">
    <property type="entry name" value="DUF4807"/>
    <property type="match status" value="1"/>
</dbReference>
<name>A0A0N4V5F2_ENTVE</name>
<dbReference type="STRING" id="51028.A0A0N4V5F2"/>
<reference evidence="1 2" key="2">
    <citation type="submission" date="2018-10" db="EMBL/GenBank/DDBJ databases">
        <authorList>
            <consortium name="Pathogen Informatics"/>
        </authorList>
    </citation>
    <scope>NUCLEOTIDE SEQUENCE [LARGE SCALE GENOMIC DNA]</scope>
</reference>
<dbReference type="PANTHER" id="PTHR36693:SF1">
    <property type="entry name" value="GH02722P"/>
    <property type="match status" value="1"/>
</dbReference>
<accession>A0A0N4V5F2</accession>
<dbReference type="InterPro" id="IPR032072">
    <property type="entry name" value="DUF4807"/>
</dbReference>
<evidence type="ECO:0000313" key="3">
    <source>
        <dbReference type="WBParaSite" id="EVEC_0000544301-mRNA-1"/>
    </source>
</evidence>
<keyword evidence="2" id="KW-1185">Reference proteome</keyword>
<dbReference type="EMBL" id="UXUI01008047">
    <property type="protein sequence ID" value="VDD90323.1"/>
    <property type="molecule type" value="Genomic_DNA"/>
</dbReference>
<dbReference type="PANTHER" id="PTHR36693">
    <property type="entry name" value="GH02722P"/>
    <property type="match status" value="1"/>
</dbReference>
<evidence type="ECO:0000313" key="2">
    <source>
        <dbReference type="Proteomes" id="UP000274131"/>
    </source>
</evidence>
<organism evidence="3">
    <name type="scientific">Enterobius vermicularis</name>
    <name type="common">Human pinworm</name>
    <dbReference type="NCBI Taxonomy" id="51028"/>
    <lineage>
        <taxon>Eukaryota</taxon>
        <taxon>Metazoa</taxon>
        <taxon>Ecdysozoa</taxon>
        <taxon>Nematoda</taxon>
        <taxon>Chromadorea</taxon>
        <taxon>Rhabditida</taxon>
        <taxon>Spirurina</taxon>
        <taxon>Oxyuridomorpha</taxon>
        <taxon>Oxyuroidea</taxon>
        <taxon>Oxyuridae</taxon>
        <taxon>Enterobius</taxon>
    </lineage>
</organism>
<dbReference type="AlphaFoldDB" id="A0A0N4V5F2"/>